<evidence type="ECO:0000313" key="2">
    <source>
        <dbReference type="EMBL" id="ORD93902.1"/>
    </source>
</evidence>
<protein>
    <recommendedName>
        <fullName evidence="1">Transcription factor IIIC subunit 5 HTH domain-containing protein</fullName>
    </recommendedName>
</protein>
<dbReference type="Proteomes" id="UP000192639">
    <property type="component" value="Unassembled WGS sequence"/>
</dbReference>
<organism evidence="2 3">
    <name type="scientific">Enterospora canceri</name>
    <dbReference type="NCBI Taxonomy" id="1081671"/>
    <lineage>
        <taxon>Eukaryota</taxon>
        <taxon>Fungi</taxon>
        <taxon>Fungi incertae sedis</taxon>
        <taxon>Microsporidia</taxon>
        <taxon>Enterocytozoonidae</taxon>
        <taxon>Enterospora</taxon>
    </lineage>
</organism>
<dbReference type="InterPro" id="IPR019136">
    <property type="entry name" value="TF_IIIC_su-5_HTH"/>
</dbReference>
<sequence length="333" mass="39918">MSNKKQEMVRHPFFIRNKADALLFRTDEGIEYHFDSGLHSKIIAAEKTSTVKHYIECEIKEDGTVDLIDEHDEILAFKHPADFIMPQNEISMEFYDELHSMLMDPKLDNYEKYADDLNSFLMNNNFPEYNPHELMKNTGVGNLNQLEPSTKDEYIRAVLITIEDKIPNEFGENFKTRFVELFGDERYATINEFIKTEITEDILTQKDLKDKYETLEDPPFRLYHLKQAIYEHFFLYTTGPWKNCRIRFGYNPKLDWSNYKYQKVESRSQNMNFVVKDNPILVKEIERNRKWYISDKFDLKMGFLTKSFMQFANYTQSNQVDEMMYEEEYDIFD</sequence>
<dbReference type="AlphaFoldDB" id="A0A1Y1S666"/>
<comment type="caution">
    <text evidence="2">The sequence shown here is derived from an EMBL/GenBank/DDBJ whole genome shotgun (WGS) entry which is preliminary data.</text>
</comment>
<name>A0A1Y1S666_9MICR</name>
<proteinExistence type="predicted"/>
<evidence type="ECO:0000259" key="1">
    <source>
        <dbReference type="Pfam" id="PF09734"/>
    </source>
</evidence>
<dbReference type="VEuPathDB" id="MicrosporidiaDB:ECANGB1_1390"/>
<feature type="domain" description="Transcription factor IIIC subunit 5 HTH" evidence="1">
    <location>
        <begin position="141"/>
        <end position="265"/>
    </location>
</feature>
<gene>
    <name evidence="2" type="ORF">ECANGB1_1390</name>
</gene>
<dbReference type="Pfam" id="PF09734">
    <property type="entry name" value="Tau95"/>
    <property type="match status" value="1"/>
</dbReference>
<dbReference type="EMBL" id="LWDP01000040">
    <property type="protein sequence ID" value="ORD93902.1"/>
    <property type="molecule type" value="Genomic_DNA"/>
</dbReference>
<evidence type="ECO:0000313" key="3">
    <source>
        <dbReference type="Proteomes" id="UP000192639"/>
    </source>
</evidence>
<keyword evidence="3" id="KW-1185">Reference proteome</keyword>
<dbReference type="OrthoDB" id="5598268at2759"/>
<reference evidence="2 3" key="1">
    <citation type="journal article" date="2017" name="Environ. Microbiol.">
        <title>Decay of the glycolytic pathway and adaptation to intranuclear parasitism within Enterocytozoonidae microsporidia.</title>
        <authorList>
            <person name="Wiredu Boakye D."/>
            <person name="Jaroenlak P."/>
            <person name="Prachumwat A."/>
            <person name="Williams T.A."/>
            <person name="Bateman K.S."/>
            <person name="Itsathitphaisarn O."/>
            <person name="Sritunyalucksana K."/>
            <person name="Paszkiewicz K.H."/>
            <person name="Moore K.A."/>
            <person name="Stentiford G.D."/>
            <person name="Williams B.A."/>
        </authorList>
    </citation>
    <scope>NUCLEOTIDE SEQUENCE [LARGE SCALE GENOMIC DNA]</scope>
    <source>
        <strain evidence="2 3">GB1</strain>
    </source>
</reference>
<accession>A0A1Y1S666</accession>